<name>A0A973A8T2_9GAMM</name>
<proteinExistence type="predicted"/>
<evidence type="ECO:0000313" key="2">
    <source>
        <dbReference type="EMBL" id="NQV64727.1"/>
    </source>
</evidence>
<gene>
    <name evidence="2" type="ORF">HQ497_05110</name>
</gene>
<keyword evidence="1" id="KW-0472">Membrane</keyword>
<dbReference type="Pfam" id="PF05545">
    <property type="entry name" value="FixQ"/>
    <property type="match status" value="1"/>
</dbReference>
<protein>
    <submittedName>
        <fullName evidence="2">Cbb3-type cytochrome c oxidase subunit 3</fullName>
    </submittedName>
</protein>
<organism evidence="2 3">
    <name type="scientific">SAR86 cluster bacterium</name>
    <dbReference type="NCBI Taxonomy" id="2030880"/>
    <lineage>
        <taxon>Bacteria</taxon>
        <taxon>Pseudomonadati</taxon>
        <taxon>Pseudomonadota</taxon>
        <taxon>Gammaproteobacteria</taxon>
        <taxon>SAR86 cluster</taxon>
    </lineage>
</organism>
<sequence length="51" mass="5676">MDMTDFRGLATVLCALAFTAVVIWAYGPSRKQYFDDAAQLPFADEEKSADE</sequence>
<dbReference type="AlphaFoldDB" id="A0A973A8T2"/>
<accession>A0A973A8T2</accession>
<dbReference type="EMBL" id="JABMOJ010000187">
    <property type="protein sequence ID" value="NQV64727.1"/>
    <property type="molecule type" value="Genomic_DNA"/>
</dbReference>
<dbReference type="InterPro" id="IPR008621">
    <property type="entry name" value="Cbb3-typ_cyt_oxidase_comp"/>
</dbReference>
<dbReference type="CDD" id="cd01324">
    <property type="entry name" value="cbb3_Oxidase_CcoQ"/>
    <property type="match status" value="1"/>
</dbReference>
<evidence type="ECO:0000313" key="3">
    <source>
        <dbReference type="Proteomes" id="UP000754644"/>
    </source>
</evidence>
<dbReference type="Proteomes" id="UP000754644">
    <property type="component" value="Unassembled WGS sequence"/>
</dbReference>
<evidence type="ECO:0000256" key="1">
    <source>
        <dbReference type="SAM" id="Phobius"/>
    </source>
</evidence>
<comment type="caution">
    <text evidence="2">The sequence shown here is derived from an EMBL/GenBank/DDBJ whole genome shotgun (WGS) entry which is preliminary data.</text>
</comment>
<reference evidence="2" key="1">
    <citation type="submission" date="2020-05" db="EMBL/GenBank/DDBJ databases">
        <title>Sulfur intermediates as new biogeochemical hubs in an aquatic model microbial ecosystem.</title>
        <authorList>
            <person name="Vigneron A."/>
        </authorList>
    </citation>
    <scope>NUCLEOTIDE SEQUENCE</scope>
    <source>
        <strain evidence="2">Bin.250</strain>
    </source>
</reference>
<keyword evidence="1" id="KW-1133">Transmembrane helix</keyword>
<feature type="transmembrane region" description="Helical" evidence="1">
    <location>
        <begin position="6"/>
        <end position="26"/>
    </location>
</feature>
<keyword evidence="1" id="KW-0812">Transmembrane</keyword>